<feature type="region of interest" description="Disordered" evidence="1">
    <location>
        <begin position="77"/>
        <end position="238"/>
    </location>
</feature>
<evidence type="ECO:0000256" key="1">
    <source>
        <dbReference type="SAM" id="MobiDB-lite"/>
    </source>
</evidence>
<feature type="compositionally biased region" description="Acidic residues" evidence="1">
    <location>
        <begin position="101"/>
        <end position="129"/>
    </location>
</feature>
<feature type="compositionally biased region" description="Basic and acidic residues" evidence="1">
    <location>
        <begin position="211"/>
        <end position="227"/>
    </location>
</feature>
<dbReference type="AlphaFoldDB" id="A0A0F7SW53"/>
<dbReference type="EMBL" id="LN483157">
    <property type="protein sequence ID" value="CED84273.1"/>
    <property type="molecule type" value="Genomic_DNA"/>
</dbReference>
<feature type="compositionally biased region" description="Basic and acidic residues" evidence="1">
    <location>
        <begin position="77"/>
        <end position="88"/>
    </location>
</feature>
<accession>A0A0F7SW53</accession>
<feature type="region of interest" description="Disordered" evidence="1">
    <location>
        <begin position="1"/>
        <end position="50"/>
    </location>
</feature>
<evidence type="ECO:0000313" key="2">
    <source>
        <dbReference type="EMBL" id="CED84273.1"/>
    </source>
</evidence>
<feature type="compositionally biased region" description="Polar residues" evidence="1">
    <location>
        <begin position="172"/>
        <end position="198"/>
    </location>
</feature>
<organism evidence="2">
    <name type="scientific">Phaffia rhodozyma</name>
    <name type="common">Yeast</name>
    <name type="synonym">Xanthophyllomyces dendrorhous</name>
    <dbReference type="NCBI Taxonomy" id="264483"/>
    <lineage>
        <taxon>Eukaryota</taxon>
        <taxon>Fungi</taxon>
        <taxon>Dikarya</taxon>
        <taxon>Basidiomycota</taxon>
        <taxon>Agaricomycotina</taxon>
        <taxon>Tremellomycetes</taxon>
        <taxon>Cystofilobasidiales</taxon>
        <taxon>Mrakiaceae</taxon>
        <taxon>Phaffia</taxon>
    </lineage>
</organism>
<protein>
    <submittedName>
        <fullName evidence="2">rRNA processing</fullName>
    </submittedName>
</protein>
<feature type="compositionally biased region" description="Low complexity" evidence="1">
    <location>
        <begin position="151"/>
        <end position="161"/>
    </location>
</feature>
<dbReference type="PANTHER" id="PTHR41805">
    <property type="entry name" value="EXPRESSED PROTEIN"/>
    <property type="match status" value="1"/>
</dbReference>
<reference evidence="2" key="1">
    <citation type="submission" date="2014-08" db="EMBL/GenBank/DDBJ databases">
        <authorList>
            <person name="Sharma Rahul"/>
            <person name="Thines Marco"/>
        </authorList>
    </citation>
    <scope>NUCLEOTIDE SEQUENCE</scope>
</reference>
<proteinExistence type="predicted"/>
<sequence length="238" mass="25796">MAPPSSSSAASRKGKGKGKPDAGYSSRPQTQNQPPKKRGFQVGPKNAPKDAYLGKAQKIKANLIANAKTKRLYAKTLKQEGLESERLNRRPRREGRLADGTADDMVPDDKEEVEFDAAPVSDEEADDAQETAKKVGDVPPPLGFSTPDIILPPSSLSSSSSRQKNGYVPNTRRPQQMSSDSFPSRPAPSSTATVGQAQTREDRRRASRPAPDAKGKQRQPRMGDKMDSLLGKIRKGMS</sequence>
<name>A0A0F7SW53_PHARH</name>
<feature type="compositionally biased region" description="Low complexity" evidence="1">
    <location>
        <begin position="1"/>
        <end position="11"/>
    </location>
</feature>
<dbReference type="PANTHER" id="PTHR41805:SF1">
    <property type="entry name" value="RRNA-PROCESSING PROTEIN FYV7"/>
    <property type="match status" value="1"/>
</dbReference>